<dbReference type="EMBL" id="SMRT01000001">
    <property type="protein sequence ID" value="TDG00256.1"/>
    <property type="molecule type" value="Genomic_DNA"/>
</dbReference>
<dbReference type="RefSeq" id="WP_133224965.1">
    <property type="nucleotide sequence ID" value="NZ_SMRT01000001.1"/>
</dbReference>
<dbReference type="OrthoDB" id="2666285at2"/>
<sequence length="82" mass="9669">MDARELEEQLVKKLTEGEMQTEEADKAIRKRLPIKTEIRIQAQIDPVVEETRQYREMAEEVDGRYSRYDKLVDGTDPDKKQS</sequence>
<comment type="caution">
    <text evidence="1">The sequence shown here is derived from an EMBL/GenBank/DDBJ whole genome shotgun (WGS) entry which is preliminary data.</text>
</comment>
<evidence type="ECO:0000313" key="1">
    <source>
        <dbReference type="EMBL" id="TDG00256.1"/>
    </source>
</evidence>
<accession>A0A4R5KYE8</accession>
<proteinExistence type="predicted"/>
<dbReference type="Proteomes" id="UP000295636">
    <property type="component" value="Unassembled WGS sequence"/>
</dbReference>
<keyword evidence="2" id="KW-1185">Reference proteome</keyword>
<organism evidence="1 2">
    <name type="scientific">Paenibacillus piri</name>
    <dbReference type="NCBI Taxonomy" id="2547395"/>
    <lineage>
        <taxon>Bacteria</taxon>
        <taxon>Bacillati</taxon>
        <taxon>Bacillota</taxon>
        <taxon>Bacilli</taxon>
        <taxon>Bacillales</taxon>
        <taxon>Paenibacillaceae</taxon>
        <taxon>Paenibacillus</taxon>
    </lineage>
</organism>
<evidence type="ECO:0000313" key="2">
    <source>
        <dbReference type="Proteomes" id="UP000295636"/>
    </source>
</evidence>
<protein>
    <submittedName>
        <fullName evidence="1">Uncharacterized protein</fullName>
    </submittedName>
</protein>
<name>A0A4R5KYE8_9BACL</name>
<dbReference type="AlphaFoldDB" id="A0A4R5KYE8"/>
<reference evidence="1 2" key="1">
    <citation type="submission" date="2019-03" db="EMBL/GenBank/DDBJ databases">
        <title>This is whole genome sequence of Paenibacillus sp MS74 strain.</title>
        <authorList>
            <person name="Trinh H.N."/>
        </authorList>
    </citation>
    <scope>NUCLEOTIDE SEQUENCE [LARGE SCALE GENOMIC DNA]</scope>
    <source>
        <strain evidence="1 2">MS74</strain>
    </source>
</reference>
<gene>
    <name evidence="1" type="ORF">E1757_01030</name>
</gene>